<dbReference type="Gene3D" id="3.30.360.10">
    <property type="entry name" value="Dihydrodipicolinate Reductase, domain 2"/>
    <property type="match status" value="1"/>
</dbReference>
<proteinExistence type="predicted"/>
<evidence type="ECO:0000259" key="2">
    <source>
        <dbReference type="Pfam" id="PF21378"/>
    </source>
</evidence>
<feature type="domain" description="YceM-like C-terminal" evidence="2">
    <location>
        <begin position="127"/>
        <end position="247"/>
    </location>
</feature>
<dbReference type="InterPro" id="IPR051317">
    <property type="entry name" value="Gfo/Idh/MocA_oxidoreduct"/>
</dbReference>
<evidence type="ECO:0000259" key="1">
    <source>
        <dbReference type="Pfam" id="PF01408"/>
    </source>
</evidence>
<dbReference type="Pfam" id="PF21378">
    <property type="entry name" value="YceM-like_C"/>
    <property type="match status" value="1"/>
</dbReference>
<sequence length="303" mass="35089">MRNVRIGIVGLGNIAQKAYLPILTKETDWSLVGAYSPTKEKRKRICKQYRMQDYNSLPRLLENCDAIFVHSSTDSHFEIVSQALRAGVEVYVDKPLAATVTEAEKLVELANNYNRKLMVGFNRRFAPMYMEAKENVKNLAWVRFDKHRANKVGPDSYQYKMLDDYIHLVDTVRWLADGNIHVVHHQLKVNERSQLLYANHMYESSDQVTFHTTMHRKAGTNLEQLELVGEDAVIRVKNMNIMEIEQNNSIITKNPSSWETVLKQRGFEDAIHHFIKCIQHDTQPIVNGEEGLQSQILVEKLMY</sequence>
<accession>A0ABW4VZY8</accession>
<dbReference type="Proteomes" id="UP001597383">
    <property type="component" value="Unassembled WGS sequence"/>
</dbReference>
<feature type="domain" description="Gfo/Idh/MocA-like oxidoreductase N-terminal" evidence="1">
    <location>
        <begin position="4"/>
        <end position="121"/>
    </location>
</feature>
<dbReference type="InterPro" id="IPR048477">
    <property type="entry name" value="YceM-like_C"/>
</dbReference>
<dbReference type="SUPFAM" id="SSF55347">
    <property type="entry name" value="Glyceraldehyde-3-phosphate dehydrogenase-like, C-terminal domain"/>
    <property type="match status" value="1"/>
</dbReference>
<keyword evidence="4" id="KW-1185">Reference proteome</keyword>
<dbReference type="Pfam" id="PF01408">
    <property type="entry name" value="GFO_IDH_MocA"/>
    <property type="match status" value="1"/>
</dbReference>
<gene>
    <name evidence="3" type="ORF">ACFSJF_10935</name>
</gene>
<dbReference type="InterPro" id="IPR036291">
    <property type="entry name" value="NAD(P)-bd_dom_sf"/>
</dbReference>
<dbReference type="Gene3D" id="3.40.50.720">
    <property type="entry name" value="NAD(P)-binding Rossmann-like Domain"/>
    <property type="match status" value="1"/>
</dbReference>
<organism evidence="3 4">
    <name type="scientific">Ornithinibacillus salinisoli</name>
    <dbReference type="NCBI Taxonomy" id="1848459"/>
    <lineage>
        <taxon>Bacteria</taxon>
        <taxon>Bacillati</taxon>
        <taxon>Bacillota</taxon>
        <taxon>Bacilli</taxon>
        <taxon>Bacillales</taxon>
        <taxon>Bacillaceae</taxon>
        <taxon>Ornithinibacillus</taxon>
    </lineage>
</organism>
<dbReference type="RefSeq" id="WP_377555981.1">
    <property type="nucleotide sequence ID" value="NZ_JBHUHQ010000015.1"/>
</dbReference>
<dbReference type="PANTHER" id="PTHR43708:SF4">
    <property type="entry name" value="OXIDOREDUCTASE YCEM-RELATED"/>
    <property type="match status" value="1"/>
</dbReference>
<evidence type="ECO:0000313" key="3">
    <source>
        <dbReference type="EMBL" id="MFD2044783.1"/>
    </source>
</evidence>
<dbReference type="InterPro" id="IPR000683">
    <property type="entry name" value="Gfo/Idh/MocA-like_OxRdtase_N"/>
</dbReference>
<name>A0ABW4VZY8_9BACI</name>
<protein>
    <submittedName>
        <fullName evidence="3">Gfo/Idh/MocA family protein</fullName>
    </submittedName>
</protein>
<dbReference type="SUPFAM" id="SSF51735">
    <property type="entry name" value="NAD(P)-binding Rossmann-fold domains"/>
    <property type="match status" value="1"/>
</dbReference>
<dbReference type="EMBL" id="JBHUHQ010000015">
    <property type="protein sequence ID" value="MFD2044783.1"/>
    <property type="molecule type" value="Genomic_DNA"/>
</dbReference>
<comment type="caution">
    <text evidence="3">The sequence shown here is derived from an EMBL/GenBank/DDBJ whole genome shotgun (WGS) entry which is preliminary data.</text>
</comment>
<dbReference type="PANTHER" id="PTHR43708">
    <property type="entry name" value="CONSERVED EXPRESSED OXIDOREDUCTASE (EUROFUNG)"/>
    <property type="match status" value="1"/>
</dbReference>
<reference evidence="4" key="1">
    <citation type="journal article" date="2019" name="Int. J. Syst. Evol. Microbiol.">
        <title>The Global Catalogue of Microorganisms (GCM) 10K type strain sequencing project: providing services to taxonomists for standard genome sequencing and annotation.</title>
        <authorList>
            <consortium name="The Broad Institute Genomics Platform"/>
            <consortium name="The Broad Institute Genome Sequencing Center for Infectious Disease"/>
            <person name="Wu L."/>
            <person name="Ma J."/>
        </authorList>
    </citation>
    <scope>NUCLEOTIDE SEQUENCE [LARGE SCALE GENOMIC DNA]</scope>
    <source>
        <strain evidence="4">R28</strain>
    </source>
</reference>
<evidence type="ECO:0000313" key="4">
    <source>
        <dbReference type="Proteomes" id="UP001597383"/>
    </source>
</evidence>